<evidence type="ECO:0000313" key="2">
    <source>
        <dbReference type="Proteomes" id="UP000238956"/>
    </source>
</evidence>
<name>A0A2L0D3D5_9STRE</name>
<dbReference type="KEGG" id="splr:C0J00_04000"/>
<accession>A0A2L0D3D5</accession>
<evidence type="ECO:0000313" key="1">
    <source>
        <dbReference type="EMBL" id="AUW96337.1"/>
    </source>
</evidence>
<keyword evidence="2" id="KW-1185">Reference proteome</keyword>
<proteinExistence type="predicted"/>
<dbReference type="AlphaFoldDB" id="A0A2L0D3D5"/>
<dbReference type="OrthoDB" id="9962814at2"/>
<reference evidence="1 2" key="2">
    <citation type="submission" date="2018-02" db="EMBL/GenBank/DDBJ databases">
        <title>Whole genome sequencing analysis of Streptococcus pluranimalium isolated from cattle infected mastitis in China.</title>
        <authorList>
            <person name="Zhang J.-R."/>
            <person name="Hu G.-Z."/>
        </authorList>
    </citation>
    <scope>NUCLEOTIDE SEQUENCE [LARGE SCALE GENOMIC DNA]</scope>
    <source>
        <strain evidence="1 2">TH11417</strain>
    </source>
</reference>
<protein>
    <recommendedName>
        <fullName evidence="3">Lipoprotein</fullName>
    </recommendedName>
</protein>
<dbReference type="GeneID" id="98393072"/>
<evidence type="ECO:0008006" key="3">
    <source>
        <dbReference type="Google" id="ProtNLM"/>
    </source>
</evidence>
<dbReference type="PROSITE" id="PS51257">
    <property type="entry name" value="PROKAR_LIPOPROTEIN"/>
    <property type="match status" value="1"/>
</dbReference>
<dbReference type="EMBL" id="CP025536">
    <property type="protein sequence ID" value="AUW96337.1"/>
    <property type="molecule type" value="Genomic_DNA"/>
</dbReference>
<dbReference type="RefSeq" id="WP_104967669.1">
    <property type="nucleotide sequence ID" value="NZ_CP025536.1"/>
</dbReference>
<sequence length="161" mass="18792">MNKKIVKLLIIFSITIILSSCELKNNLVQLSDKLTVTHIHDTIVYGKTTKKQLLKIYGNPDEQTTDQDVISKLYNEDNDIEDGTMEKLDDNTNYFETEKYVKISYSKGNEYDVCYTYTSNKLGLDYVRFYIKDNIVKTSMFGEIIDKQVAKQDKYLRQILD</sequence>
<organism evidence="1 2">
    <name type="scientific">Streptococcus pluranimalium</name>
    <dbReference type="NCBI Taxonomy" id="82348"/>
    <lineage>
        <taxon>Bacteria</taxon>
        <taxon>Bacillati</taxon>
        <taxon>Bacillota</taxon>
        <taxon>Bacilli</taxon>
        <taxon>Lactobacillales</taxon>
        <taxon>Streptococcaceae</taxon>
        <taxon>Streptococcus</taxon>
    </lineage>
</organism>
<dbReference type="Proteomes" id="UP000238956">
    <property type="component" value="Chromosome"/>
</dbReference>
<gene>
    <name evidence="1" type="ORF">C0J00_04000</name>
</gene>
<reference evidence="1 2" key="1">
    <citation type="submission" date="2017-12" db="EMBL/GenBank/DDBJ databases">
        <authorList>
            <person name="Hurst M.R.H."/>
        </authorList>
    </citation>
    <scope>NUCLEOTIDE SEQUENCE [LARGE SCALE GENOMIC DNA]</scope>
    <source>
        <strain evidence="1 2">TH11417</strain>
    </source>
</reference>